<dbReference type="EMBL" id="VLLG01000002">
    <property type="protein sequence ID" value="TWI91137.1"/>
    <property type="molecule type" value="Genomic_DNA"/>
</dbReference>
<dbReference type="Proteomes" id="UP000316778">
    <property type="component" value="Unassembled WGS sequence"/>
</dbReference>
<sequence length="346" mass="38463">MNTSKKYSLAIYILAAVVTLYACKKSDTPASAPAPEPATAEKVKLQLRLSGDITIDETPLPGARIRNNGNYVYARTLEDSTIYAVDVRTGNWEPYAAGVFNWPDNIVIEVPKGTYYTISVAAFKRGTGVGLWWTTVAGGYQYFERPLDRPLKNEMSYSTVPGSIDALSHSFLDTLSNMTVRGTWYDNAVKERFYYSELDTYFGTAGYNAGDSAVILNIPLKRVSFGIRYNVTNFNGGRLIADYNYLMKARSFTPQNITDSSFSIYTADTYRWSDSLYSWEQIPLTLTWEKPDGSTQVLGSKVISPKRNSLTTVNVTLPPLTGDTGNVGVDIRLTDTTWLGNNTVDF</sequence>
<reference evidence="2 3" key="1">
    <citation type="journal article" date="2013" name="Stand. Genomic Sci.">
        <title>Genomic Encyclopedia of Type Strains, Phase I: The one thousand microbial genomes (KMG-I) project.</title>
        <authorList>
            <person name="Kyrpides N.C."/>
            <person name="Woyke T."/>
            <person name="Eisen J.A."/>
            <person name="Garrity G."/>
            <person name="Lilburn T.G."/>
            <person name="Beck B.J."/>
            <person name="Whitman W.B."/>
            <person name="Hugenholtz P."/>
            <person name="Klenk H.P."/>
        </authorList>
    </citation>
    <scope>NUCLEOTIDE SEQUENCE [LARGE SCALE GENOMIC DNA]</scope>
    <source>
        <strain evidence="2 3">DSM 13484</strain>
    </source>
</reference>
<dbReference type="PROSITE" id="PS51257">
    <property type="entry name" value="PROKAR_LIPOPROTEIN"/>
    <property type="match status" value="1"/>
</dbReference>
<protein>
    <recommendedName>
        <fullName evidence="4">Fimbrillin-A associated anchor protein Mfa1/Mfa2</fullName>
    </recommendedName>
</protein>
<feature type="chain" id="PRO_5021750004" description="Fimbrillin-A associated anchor protein Mfa1/Mfa2" evidence="1">
    <location>
        <begin position="23"/>
        <end position="346"/>
    </location>
</feature>
<evidence type="ECO:0000313" key="3">
    <source>
        <dbReference type="Proteomes" id="UP000316778"/>
    </source>
</evidence>
<evidence type="ECO:0000313" key="2">
    <source>
        <dbReference type="EMBL" id="TWI91137.1"/>
    </source>
</evidence>
<dbReference type="AlphaFoldDB" id="A0A562TC57"/>
<proteinExistence type="predicted"/>
<dbReference type="OrthoDB" id="632068at2"/>
<feature type="signal peptide" evidence="1">
    <location>
        <begin position="1"/>
        <end position="22"/>
    </location>
</feature>
<keyword evidence="3" id="KW-1185">Reference proteome</keyword>
<dbReference type="RefSeq" id="WP_145710302.1">
    <property type="nucleotide sequence ID" value="NZ_BAAAFY010000001.1"/>
</dbReference>
<comment type="caution">
    <text evidence="2">The sequence shown here is derived from an EMBL/GenBank/DDBJ whole genome shotgun (WGS) entry which is preliminary data.</text>
</comment>
<gene>
    <name evidence="2" type="ORF">LX66_0499</name>
</gene>
<organism evidence="2 3">
    <name type="scientific">Chitinophaga japonensis</name>
    <name type="common">Flexibacter japonensis</name>
    <dbReference type="NCBI Taxonomy" id="104662"/>
    <lineage>
        <taxon>Bacteria</taxon>
        <taxon>Pseudomonadati</taxon>
        <taxon>Bacteroidota</taxon>
        <taxon>Chitinophagia</taxon>
        <taxon>Chitinophagales</taxon>
        <taxon>Chitinophagaceae</taxon>
        <taxon>Chitinophaga</taxon>
    </lineage>
</organism>
<evidence type="ECO:0000256" key="1">
    <source>
        <dbReference type="SAM" id="SignalP"/>
    </source>
</evidence>
<keyword evidence="1" id="KW-0732">Signal</keyword>
<name>A0A562TC57_CHIJA</name>
<evidence type="ECO:0008006" key="4">
    <source>
        <dbReference type="Google" id="ProtNLM"/>
    </source>
</evidence>
<accession>A0A562TC57</accession>